<dbReference type="CDD" id="cd14473">
    <property type="entry name" value="FERM_B-lobe"/>
    <property type="match status" value="1"/>
</dbReference>
<dbReference type="Gene3D" id="2.30.29.30">
    <property type="entry name" value="Pleckstrin-homology domain (PH domain)/Phosphotyrosine-binding domain (PTB)"/>
    <property type="match status" value="1"/>
</dbReference>
<feature type="region of interest" description="Disordered" evidence="7">
    <location>
        <begin position="361"/>
        <end position="410"/>
    </location>
</feature>
<dbReference type="InterPro" id="IPR035963">
    <property type="entry name" value="FERM_2"/>
</dbReference>
<dbReference type="InterPro" id="IPR000299">
    <property type="entry name" value="FERM_domain"/>
</dbReference>
<dbReference type="Pfam" id="PF09379">
    <property type="entry name" value="FERM_N"/>
    <property type="match status" value="1"/>
</dbReference>
<sequence length="481" mass="54890">MLRFLSRRKGRNAPKSAHIKTGGSQRSLSSKNVIQCRVILLDGTNLSIDLSKKAVGSDLYEQVFYSLDLIEKDYFGLQYTDANNIQHWLDPTKAIKKQVKIGPPYTLRLRVKFYSSEPNSLREELTRYQFFLQLKQDIFEGKLECPYQTAVELAALALQSELGDYDEACHTPGVISEFRFVPNQTEDIELAVLEEFKKLHGLTPAQAEMNYLNKVKWLEMYGVDNHIVLGKDGCEYSLGLTPTGILVFEGNQKIGLFFWPKIGKLDLKKEKLTLVVVEDDDQGHEQEHTFVFRLHNEKACKHLWKCAVEHHAFFRLRVPVKGPTARQNFFRMGSRFRYSGKTEFQTTQLNRARRTVQFERRPSQRYARRQSHMLKERQRNMMRGDGGSQMCTASVDISDPGQDAKDSESGAYSADVAGADKDSIAVSSSGGALINNAEDRLDSLLKTLAKETLNSTKMMIQRILFHLLMAKLVMQNFRNPA</sequence>
<proteinExistence type="predicted"/>
<dbReference type="InterPro" id="IPR000798">
    <property type="entry name" value="Ez/rad/moesin-like"/>
</dbReference>
<dbReference type="InterPro" id="IPR019749">
    <property type="entry name" value="Band_41_domain"/>
</dbReference>
<evidence type="ECO:0000256" key="1">
    <source>
        <dbReference type="ARBA" id="ARBA00004496"/>
    </source>
</evidence>
<evidence type="ECO:0000313" key="10">
    <source>
        <dbReference type="Proteomes" id="UP001378592"/>
    </source>
</evidence>
<reference evidence="9 10" key="1">
    <citation type="submission" date="2024-03" db="EMBL/GenBank/DDBJ databases">
        <title>The genome assembly and annotation of the cricket Gryllus longicercus Weissman &amp; Gray.</title>
        <authorList>
            <person name="Szrajer S."/>
            <person name="Gray D."/>
            <person name="Ylla G."/>
        </authorList>
    </citation>
    <scope>NUCLEOTIDE SEQUENCE [LARGE SCALE GENOMIC DNA]</scope>
    <source>
        <strain evidence="9">DAG 2021-001</strain>
        <tissue evidence="9">Whole body minus gut</tissue>
    </source>
</reference>
<dbReference type="Pfam" id="PF09380">
    <property type="entry name" value="FERM_C"/>
    <property type="match status" value="1"/>
</dbReference>
<dbReference type="GO" id="GO:0030182">
    <property type="term" value="P:neuron differentiation"/>
    <property type="evidence" value="ECO:0007669"/>
    <property type="project" value="UniProtKB-ARBA"/>
</dbReference>
<dbReference type="SUPFAM" id="SSF47031">
    <property type="entry name" value="Second domain of FERM"/>
    <property type="match status" value="1"/>
</dbReference>
<evidence type="ECO:0000256" key="4">
    <source>
        <dbReference type="ARBA" id="ARBA00022490"/>
    </source>
</evidence>
<evidence type="ECO:0000259" key="8">
    <source>
        <dbReference type="PROSITE" id="PS50057"/>
    </source>
</evidence>
<dbReference type="GO" id="GO:0005856">
    <property type="term" value="C:cytoskeleton"/>
    <property type="evidence" value="ECO:0007669"/>
    <property type="project" value="TreeGrafter"/>
</dbReference>
<dbReference type="SMART" id="SM01196">
    <property type="entry name" value="FERM_C"/>
    <property type="match status" value="1"/>
</dbReference>
<feature type="domain" description="FERM" evidence="8">
    <location>
        <begin position="34"/>
        <end position="318"/>
    </location>
</feature>
<dbReference type="PANTHER" id="PTHR23280:SF25">
    <property type="entry name" value="MOESIN_EZRIN_RADIXIN HOMOLOG 1"/>
    <property type="match status" value="1"/>
</dbReference>
<dbReference type="InterPro" id="IPR018980">
    <property type="entry name" value="FERM_PH-like_C"/>
</dbReference>
<accession>A0AAN9V3P4</accession>
<evidence type="ECO:0000256" key="3">
    <source>
        <dbReference type="ARBA" id="ARBA00022025"/>
    </source>
</evidence>
<comment type="subcellular location">
    <subcellularLocation>
        <location evidence="2">Cell junction</location>
        <location evidence="2">Adherens junction</location>
    </subcellularLocation>
    <subcellularLocation>
        <location evidence="6">Cell projection</location>
        <location evidence="6">Rhabdomere</location>
    </subcellularLocation>
    <subcellularLocation>
        <location evidence="1">Cytoplasm</location>
    </subcellularLocation>
</comment>
<protein>
    <recommendedName>
        <fullName evidence="3">Moesin/ezrin/radixin homolog 1</fullName>
    </recommendedName>
</protein>
<dbReference type="PRINTS" id="PR00935">
    <property type="entry name" value="BAND41"/>
</dbReference>
<dbReference type="Pfam" id="PF08736">
    <property type="entry name" value="FA"/>
    <property type="match status" value="1"/>
</dbReference>
<keyword evidence="4" id="KW-0963">Cytoplasm</keyword>
<comment type="caution">
    <text evidence="9">The sequence shown here is derived from an EMBL/GenBank/DDBJ whole genome shotgun (WGS) entry which is preliminary data.</text>
</comment>
<dbReference type="InterPro" id="IPR019747">
    <property type="entry name" value="FERM_CS"/>
</dbReference>
<dbReference type="InterPro" id="IPR014352">
    <property type="entry name" value="FERM/acyl-CoA-bd_prot_sf"/>
</dbReference>
<dbReference type="InterPro" id="IPR018979">
    <property type="entry name" value="FERM_N"/>
</dbReference>
<dbReference type="PROSITE" id="PS00660">
    <property type="entry name" value="FERM_1"/>
    <property type="match status" value="1"/>
</dbReference>
<dbReference type="InterPro" id="IPR014847">
    <property type="entry name" value="FA"/>
</dbReference>
<evidence type="ECO:0000256" key="7">
    <source>
        <dbReference type="SAM" id="MobiDB-lite"/>
    </source>
</evidence>
<dbReference type="SUPFAM" id="SSF54236">
    <property type="entry name" value="Ubiquitin-like"/>
    <property type="match status" value="1"/>
</dbReference>
<dbReference type="Gene3D" id="3.10.20.90">
    <property type="entry name" value="Phosphatidylinositol 3-kinase Catalytic Subunit, Chain A, domain 1"/>
    <property type="match status" value="1"/>
</dbReference>
<dbReference type="Proteomes" id="UP001378592">
    <property type="component" value="Unassembled WGS sequence"/>
</dbReference>
<dbReference type="SUPFAM" id="SSF50729">
    <property type="entry name" value="PH domain-like"/>
    <property type="match status" value="1"/>
</dbReference>
<dbReference type="GO" id="GO:0005912">
    <property type="term" value="C:adherens junction"/>
    <property type="evidence" value="ECO:0007669"/>
    <property type="project" value="UniProtKB-SubCell"/>
</dbReference>
<dbReference type="InterPro" id="IPR011993">
    <property type="entry name" value="PH-like_dom_sf"/>
</dbReference>
<evidence type="ECO:0000313" key="9">
    <source>
        <dbReference type="EMBL" id="KAK7788988.1"/>
    </source>
</evidence>
<dbReference type="GO" id="GO:0016028">
    <property type="term" value="C:rhabdomere"/>
    <property type="evidence" value="ECO:0007669"/>
    <property type="project" value="UniProtKB-SubCell"/>
</dbReference>
<dbReference type="CDD" id="cd17108">
    <property type="entry name" value="FERM_F1_EPB41L5_like"/>
    <property type="match status" value="1"/>
</dbReference>
<dbReference type="GO" id="GO:0008092">
    <property type="term" value="F:cytoskeletal protein binding"/>
    <property type="evidence" value="ECO:0007669"/>
    <property type="project" value="InterPro"/>
</dbReference>
<gene>
    <name evidence="9" type="ORF">R5R35_008682</name>
</gene>
<keyword evidence="5" id="KW-0965">Cell junction</keyword>
<dbReference type="Gene3D" id="1.20.80.10">
    <property type="match status" value="1"/>
</dbReference>
<dbReference type="SMART" id="SM01195">
    <property type="entry name" value="FA"/>
    <property type="match status" value="1"/>
</dbReference>
<evidence type="ECO:0000256" key="2">
    <source>
        <dbReference type="ARBA" id="ARBA00004536"/>
    </source>
</evidence>
<organism evidence="9 10">
    <name type="scientific">Gryllus longicercus</name>
    <dbReference type="NCBI Taxonomy" id="2509291"/>
    <lineage>
        <taxon>Eukaryota</taxon>
        <taxon>Metazoa</taxon>
        <taxon>Ecdysozoa</taxon>
        <taxon>Arthropoda</taxon>
        <taxon>Hexapoda</taxon>
        <taxon>Insecta</taxon>
        <taxon>Pterygota</taxon>
        <taxon>Neoptera</taxon>
        <taxon>Polyneoptera</taxon>
        <taxon>Orthoptera</taxon>
        <taxon>Ensifera</taxon>
        <taxon>Gryllidea</taxon>
        <taxon>Grylloidea</taxon>
        <taxon>Gryllidae</taxon>
        <taxon>Gryllinae</taxon>
        <taxon>Gryllus</taxon>
    </lineage>
</organism>
<dbReference type="AlphaFoldDB" id="A0AAN9V3P4"/>
<feature type="compositionally biased region" description="Basic residues" evidence="7">
    <location>
        <begin position="1"/>
        <end position="12"/>
    </location>
</feature>
<dbReference type="GO" id="GO:0005886">
    <property type="term" value="C:plasma membrane"/>
    <property type="evidence" value="ECO:0007669"/>
    <property type="project" value="UniProtKB-ARBA"/>
</dbReference>
<dbReference type="Pfam" id="PF00373">
    <property type="entry name" value="FERM_M"/>
    <property type="match status" value="1"/>
</dbReference>
<dbReference type="EMBL" id="JAZDUA010000870">
    <property type="protein sequence ID" value="KAK7788988.1"/>
    <property type="molecule type" value="Genomic_DNA"/>
</dbReference>
<dbReference type="PANTHER" id="PTHR23280">
    <property type="entry name" value="4.1 G PROTEIN"/>
    <property type="match status" value="1"/>
</dbReference>
<dbReference type="FunFam" id="2.30.29.30:FF:000002">
    <property type="entry name" value="Band 4.1-like protein 5 isoform 1"/>
    <property type="match status" value="1"/>
</dbReference>
<evidence type="ECO:0000256" key="6">
    <source>
        <dbReference type="ARBA" id="ARBA00043944"/>
    </source>
</evidence>
<dbReference type="GO" id="GO:0009887">
    <property type="term" value="P:animal organ morphogenesis"/>
    <property type="evidence" value="ECO:0007669"/>
    <property type="project" value="UniProtKB-ARBA"/>
</dbReference>
<dbReference type="InterPro" id="IPR019748">
    <property type="entry name" value="FERM_central"/>
</dbReference>
<dbReference type="FunFam" id="1.20.80.10:FF:000003">
    <property type="entry name" value="Tyrosine-protein phosphatase non-receptor type 4"/>
    <property type="match status" value="1"/>
</dbReference>
<dbReference type="GO" id="GO:0005737">
    <property type="term" value="C:cytoplasm"/>
    <property type="evidence" value="ECO:0007669"/>
    <property type="project" value="UniProtKB-SubCell"/>
</dbReference>
<dbReference type="CDD" id="cd13186">
    <property type="entry name" value="FERM_C_NBL4_NBL5"/>
    <property type="match status" value="1"/>
</dbReference>
<dbReference type="GO" id="GO:0031032">
    <property type="term" value="P:actomyosin structure organization"/>
    <property type="evidence" value="ECO:0007669"/>
    <property type="project" value="TreeGrafter"/>
</dbReference>
<dbReference type="PRINTS" id="PR00661">
    <property type="entry name" value="ERMFAMILY"/>
</dbReference>
<dbReference type="SMART" id="SM00295">
    <property type="entry name" value="B41"/>
    <property type="match status" value="1"/>
</dbReference>
<feature type="region of interest" description="Disordered" evidence="7">
    <location>
        <begin position="1"/>
        <end position="24"/>
    </location>
</feature>
<dbReference type="PROSITE" id="PS50057">
    <property type="entry name" value="FERM_3"/>
    <property type="match status" value="1"/>
</dbReference>
<name>A0AAN9V3P4_9ORTH</name>
<evidence type="ECO:0000256" key="5">
    <source>
        <dbReference type="ARBA" id="ARBA00022949"/>
    </source>
</evidence>
<keyword evidence="10" id="KW-1185">Reference proteome</keyword>
<dbReference type="FunFam" id="3.10.20.90:FF:000024">
    <property type="entry name" value="Erythrocyte membrane protein band 4.1-like 5"/>
    <property type="match status" value="1"/>
</dbReference>
<dbReference type="InterPro" id="IPR029071">
    <property type="entry name" value="Ubiquitin-like_domsf"/>
</dbReference>